<keyword evidence="2" id="KW-1185">Reference proteome</keyword>
<accession>A0A1I6JTU6</accession>
<gene>
    <name evidence="1" type="ORF">SAMN05192580_0861</name>
</gene>
<dbReference type="RefSeq" id="WP_093311150.1">
    <property type="nucleotide sequence ID" value="NZ_FOZG01000001.1"/>
</dbReference>
<evidence type="ECO:0000313" key="1">
    <source>
        <dbReference type="EMBL" id="SFR82376.1"/>
    </source>
</evidence>
<sequence>MTAKEFRQQAAWLDAGAIRFAMLDVAPLLRVYAAEARARAASLETSFVEPRGVRWSGEAAAA</sequence>
<proteinExistence type="predicted"/>
<name>A0A1I6JTU6_9SPHN</name>
<dbReference type="AlphaFoldDB" id="A0A1I6JTU6"/>
<dbReference type="EMBL" id="FOZG01000001">
    <property type="protein sequence ID" value="SFR82376.1"/>
    <property type="molecule type" value="Genomic_DNA"/>
</dbReference>
<organism evidence="1 2">
    <name type="scientific">Sphingomonas jatrophae</name>
    <dbReference type="NCBI Taxonomy" id="1166337"/>
    <lineage>
        <taxon>Bacteria</taxon>
        <taxon>Pseudomonadati</taxon>
        <taxon>Pseudomonadota</taxon>
        <taxon>Alphaproteobacteria</taxon>
        <taxon>Sphingomonadales</taxon>
        <taxon>Sphingomonadaceae</taxon>
        <taxon>Sphingomonas</taxon>
    </lineage>
</organism>
<protein>
    <submittedName>
        <fullName evidence="1">Uncharacterized protein</fullName>
    </submittedName>
</protein>
<dbReference type="Proteomes" id="UP000198824">
    <property type="component" value="Unassembled WGS sequence"/>
</dbReference>
<evidence type="ECO:0000313" key="2">
    <source>
        <dbReference type="Proteomes" id="UP000198824"/>
    </source>
</evidence>
<reference evidence="1 2" key="1">
    <citation type="submission" date="2016-10" db="EMBL/GenBank/DDBJ databases">
        <authorList>
            <person name="de Groot N.N."/>
        </authorList>
    </citation>
    <scope>NUCLEOTIDE SEQUENCE [LARGE SCALE GENOMIC DNA]</scope>
    <source>
        <strain evidence="1 2">S5-249</strain>
    </source>
</reference>